<dbReference type="InterPro" id="IPR027417">
    <property type="entry name" value="P-loop_NTPase"/>
</dbReference>
<accession>A0A8H6HPK4</accession>
<dbReference type="AlphaFoldDB" id="A0A8H6HPK4"/>
<keyword evidence="3" id="KW-1185">Reference proteome</keyword>
<evidence type="ECO:0000256" key="1">
    <source>
        <dbReference type="SAM" id="MobiDB-lite"/>
    </source>
</evidence>
<name>A0A8H6HPK4_9AGAR</name>
<feature type="compositionally biased region" description="Polar residues" evidence="1">
    <location>
        <begin position="439"/>
        <end position="450"/>
    </location>
</feature>
<dbReference type="Proteomes" id="UP000521943">
    <property type="component" value="Unassembled WGS sequence"/>
</dbReference>
<feature type="compositionally biased region" description="Pro residues" evidence="1">
    <location>
        <begin position="419"/>
        <end position="431"/>
    </location>
</feature>
<dbReference type="SUPFAM" id="SSF52540">
    <property type="entry name" value="P-loop containing nucleoside triphosphate hydrolases"/>
    <property type="match status" value="1"/>
</dbReference>
<gene>
    <name evidence="2" type="ORF">DFP72DRAFT_512485</name>
</gene>
<feature type="region of interest" description="Disordered" evidence="1">
    <location>
        <begin position="333"/>
        <end position="587"/>
    </location>
</feature>
<feature type="compositionally biased region" description="Low complexity" evidence="1">
    <location>
        <begin position="486"/>
        <end position="507"/>
    </location>
</feature>
<dbReference type="EMBL" id="JACGCI010000057">
    <property type="protein sequence ID" value="KAF6750311.1"/>
    <property type="molecule type" value="Genomic_DNA"/>
</dbReference>
<dbReference type="CDD" id="cd00882">
    <property type="entry name" value="Ras_like_GTPase"/>
    <property type="match status" value="1"/>
</dbReference>
<evidence type="ECO:0000313" key="2">
    <source>
        <dbReference type="EMBL" id="KAF6750311.1"/>
    </source>
</evidence>
<proteinExistence type="predicted"/>
<evidence type="ECO:0000313" key="3">
    <source>
        <dbReference type="Proteomes" id="UP000521943"/>
    </source>
</evidence>
<feature type="compositionally biased region" description="Low complexity" evidence="1">
    <location>
        <begin position="523"/>
        <end position="533"/>
    </location>
</feature>
<organism evidence="2 3">
    <name type="scientific">Ephemerocybe angulata</name>
    <dbReference type="NCBI Taxonomy" id="980116"/>
    <lineage>
        <taxon>Eukaryota</taxon>
        <taxon>Fungi</taxon>
        <taxon>Dikarya</taxon>
        <taxon>Basidiomycota</taxon>
        <taxon>Agaricomycotina</taxon>
        <taxon>Agaricomycetes</taxon>
        <taxon>Agaricomycetidae</taxon>
        <taxon>Agaricales</taxon>
        <taxon>Agaricineae</taxon>
        <taxon>Psathyrellaceae</taxon>
        <taxon>Ephemerocybe</taxon>
    </lineage>
</organism>
<comment type="caution">
    <text evidence="2">The sequence shown here is derived from an EMBL/GenBank/DDBJ whole genome shotgun (WGS) entry which is preliminary data.</text>
</comment>
<sequence length="637" mass="68648">MSSRPRRRISYSTPTDPILADGRETDIVIFVVGDVGSGKTLFINKLLEEVGDERRMGSPGDVMGSTKSFKSVALTEESSKKLCNIPGKRVVAVDTPGFRDDEASDKNVLEEISRWLSEMHRKGMIFGGIIYLHDSSRDRLTHSSQMNMVLVHEHMGAAYQGSLVLVTSHRQNSFQPDISAEELEKREGKISSMLRSAIGKEGTIIEKFVPNGRSEDNGAWRIVYLTLCTLKMRIAETVAPQTLGTLVVRSSPHFASYALPAPVLAAACASPALSPSPFADVQSVDAEFPVPMRPRGTSSPQASFNRSNRRSLLLHASTSNAAHFGRGAASALSVRTSSDTHPVVGKAVPRTLPPSPLTPSSPHPELDASPTTSHLSAFSPSNHPGALFDSEGSRSYASPQLAAPTHSPDSESERLIAPPVAPVPLPAPPSDPLELESQAIASSSPNQIQVPHTGASESARGLIPTPTPPRSSGRRDKQAAPPPSATSPESQQAASRSSAPAPRSGRSVPQEAGTPPAPAYPRGSQPAASGASAPAPPAQLRRTGAVESGSLHGRLNFEREVEQTEIGVRQTRKNEMTRPESSTSWGTRAWVRIRHPFSSTDHKPGTDRRAIAIMPYRRRDEYFYKRSVQQQKEMSNW</sequence>
<protein>
    <recommendedName>
        <fullName evidence="4">G domain-containing protein</fullName>
    </recommendedName>
</protein>
<reference evidence="2 3" key="1">
    <citation type="submission" date="2020-07" db="EMBL/GenBank/DDBJ databases">
        <title>Comparative genomics of pyrophilous fungi reveals a link between fire events and developmental genes.</title>
        <authorList>
            <consortium name="DOE Joint Genome Institute"/>
            <person name="Steindorff A.S."/>
            <person name="Carver A."/>
            <person name="Calhoun S."/>
            <person name="Stillman K."/>
            <person name="Liu H."/>
            <person name="Lipzen A."/>
            <person name="Pangilinan J."/>
            <person name="Labutti K."/>
            <person name="Bruns T.D."/>
            <person name="Grigoriev I.V."/>
        </authorList>
    </citation>
    <scope>NUCLEOTIDE SEQUENCE [LARGE SCALE GENOMIC DNA]</scope>
    <source>
        <strain evidence="2 3">CBS 144469</strain>
    </source>
</reference>
<feature type="compositionally biased region" description="Polar residues" evidence="1">
    <location>
        <begin position="369"/>
        <end position="382"/>
    </location>
</feature>
<dbReference type="OrthoDB" id="8954335at2759"/>
<evidence type="ECO:0008006" key="4">
    <source>
        <dbReference type="Google" id="ProtNLM"/>
    </source>
</evidence>
<feature type="compositionally biased region" description="Pro residues" evidence="1">
    <location>
        <begin position="351"/>
        <end position="362"/>
    </location>
</feature>
<dbReference type="Gene3D" id="3.40.50.300">
    <property type="entry name" value="P-loop containing nucleotide triphosphate hydrolases"/>
    <property type="match status" value="1"/>
</dbReference>